<protein>
    <recommendedName>
        <fullName evidence="4">FYVE-type domain-containing protein</fullName>
    </recommendedName>
</protein>
<evidence type="ECO:0000313" key="2">
    <source>
        <dbReference type="EMBL" id="POM73460.1"/>
    </source>
</evidence>
<comment type="caution">
    <text evidence="2">The sequence shown here is derived from an EMBL/GenBank/DDBJ whole genome shotgun (WGS) entry which is preliminary data.</text>
</comment>
<evidence type="ECO:0000256" key="1">
    <source>
        <dbReference type="SAM" id="MobiDB-lite"/>
    </source>
</evidence>
<dbReference type="OrthoDB" id="155196at2759"/>
<evidence type="ECO:0008006" key="4">
    <source>
        <dbReference type="Google" id="ProtNLM"/>
    </source>
</evidence>
<gene>
    <name evidence="2" type="ORF">PHPALM_9693</name>
</gene>
<organism evidence="2 3">
    <name type="scientific">Phytophthora palmivora</name>
    <dbReference type="NCBI Taxonomy" id="4796"/>
    <lineage>
        <taxon>Eukaryota</taxon>
        <taxon>Sar</taxon>
        <taxon>Stramenopiles</taxon>
        <taxon>Oomycota</taxon>
        <taxon>Peronosporomycetes</taxon>
        <taxon>Peronosporales</taxon>
        <taxon>Peronosporaceae</taxon>
        <taxon>Phytophthora</taxon>
    </lineage>
</organism>
<dbReference type="Proteomes" id="UP000237271">
    <property type="component" value="Unassembled WGS sequence"/>
</dbReference>
<dbReference type="InterPro" id="IPR023393">
    <property type="entry name" value="START-like_dom_sf"/>
</dbReference>
<feature type="region of interest" description="Disordered" evidence="1">
    <location>
        <begin position="1077"/>
        <end position="1105"/>
    </location>
</feature>
<dbReference type="InterPro" id="IPR052727">
    <property type="entry name" value="Rab4/Rab5_effector"/>
</dbReference>
<keyword evidence="3" id="KW-1185">Reference proteome</keyword>
<feature type="region of interest" description="Disordered" evidence="1">
    <location>
        <begin position="1027"/>
        <end position="1046"/>
    </location>
</feature>
<feature type="compositionally biased region" description="Polar residues" evidence="1">
    <location>
        <begin position="1077"/>
        <end position="1094"/>
    </location>
</feature>
<sequence>MQSCHSDSGASTASSVKFPLAKDYFGQVNVSIEQTEEYRSLVRRRIDGLLADEELYTSRKARHQPRLDPTEWKFVRSQDQVKMFRRRRRAQVQKNESVPTGSIVALGRVAGSIEDLLYGNFSTTQDETQTTMAYLHEPTDCALLRVLELDAPEDPLHFLGLKWVLKKMPMQAIVTPRDVCYLEAMGVEEDANKRQFGYIVLHSVGILQCPPFDRRRNDVIRGELFFAGLFRETTPGFVDVIVRGIFDLSGDLPRHAVPLASMSFISGILKGVECAEAKKLTLLSRHNSVSGYNLDAVNQGESFDKDAVCSVCIKRSKRLFSTRLRACRVCGVAICSKCSEKNKRLFLGSERPCAFAVCCPNCVLDAQQMTGMRPCEAEYAVVADFYLHRPALESYSDPLDAAVAQQYMVSLSASEIDESEWWGDGDKTDTGSVPEVVREASTSGERPTDATLDESWVGRDFMDGYASTLSDMNGFNSSAEEDDDYALDVDTVEHWREPPYAEEIDVSVKSTSDALAALLKRAASIGSQVQQNDSVMREMQRTRVQSRYNYGSLLLRSRLDERKTCSLLVTLQLTMSRKLSFPLPKNYFGHVHVTAAQKLEYHDVVQRRLEALLDDEQHYMQRKNNKLPCLPPADWKYVRSYEELKIYRRRRRGRSLEEVAEYEDFPEAKEAVANGQPSIVATGSIAGTVENLLYGLADTNYEEMRTTTSFLDPATDAAILRIFELATPHDPMHFFGLKWLFNSSAPFIEPRDACYLQAMGIEKDANDETYGYLVLHSVELAECPPFQHSQAKVLRGKLYFSCLFRDVAPGILDVTLRGVFDTSGELRRLSMPYASLIPYATAAFVGGLLKALRCAEAKKLTLLARYNAVSGKNRDALNVDEENPKHGLCSVCIRRVGTGCLSCIRLKWCRICGIAVCSKCSVKGKRVFLGNTKPHTSCVCCPNCSQEARQMTGMRPAEPEYAVVADYFMESLLLSEYQPEDPIVLNPPFEWPATLTDCGTAFGDWKKHRPGPLVTLAEARNLNSSLNRTTNSSFEESSVSIEDSSKDSIMELSDDEADRFHFTSSSDEEDRYYVFYSPTTSSTDSNFDQGNLQDNPRALHESTRP</sequence>
<evidence type="ECO:0000313" key="3">
    <source>
        <dbReference type="Proteomes" id="UP000237271"/>
    </source>
</evidence>
<dbReference type="EMBL" id="NCKW01005125">
    <property type="protein sequence ID" value="POM73460.1"/>
    <property type="molecule type" value="Genomic_DNA"/>
</dbReference>
<reference evidence="2 3" key="1">
    <citation type="journal article" date="2017" name="Genome Biol. Evol.">
        <title>Phytophthora megakarya and P. palmivora, closely related causal agents of cacao black pod rot, underwent increases in genome sizes and gene numbers by different mechanisms.</title>
        <authorList>
            <person name="Ali S.S."/>
            <person name="Shao J."/>
            <person name="Lary D.J."/>
            <person name="Kronmiller B."/>
            <person name="Shen D."/>
            <person name="Strem M.D."/>
            <person name="Amoako-Attah I."/>
            <person name="Akrofi A.Y."/>
            <person name="Begoude B.A."/>
            <person name="Ten Hoopen G.M."/>
            <person name="Coulibaly K."/>
            <person name="Kebe B.I."/>
            <person name="Melnick R.L."/>
            <person name="Guiltinan M.J."/>
            <person name="Tyler B.M."/>
            <person name="Meinhardt L.W."/>
            <person name="Bailey B.A."/>
        </authorList>
    </citation>
    <scope>NUCLEOTIDE SEQUENCE [LARGE SCALE GENOMIC DNA]</scope>
    <source>
        <strain evidence="3">sbr112.9</strain>
    </source>
</reference>
<dbReference type="Gene3D" id="3.30.530.20">
    <property type="match status" value="2"/>
</dbReference>
<accession>A0A2P4Y6M6</accession>
<feature type="compositionally biased region" description="Low complexity" evidence="1">
    <location>
        <begin position="1027"/>
        <end position="1042"/>
    </location>
</feature>
<proteinExistence type="predicted"/>
<name>A0A2P4Y6M6_9STRA</name>
<dbReference type="PANTHER" id="PTHR13510:SF44">
    <property type="entry name" value="RABENOSYN-5"/>
    <property type="match status" value="1"/>
</dbReference>
<dbReference type="AlphaFoldDB" id="A0A2P4Y6M6"/>
<dbReference type="PANTHER" id="PTHR13510">
    <property type="entry name" value="FYVE-FINGER-CONTAINING RAB5 EFFECTOR PROTEIN RABENOSYN-5-RELATED"/>
    <property type="match status" value="1"/>
</dbReference>
<dbReference type="CDD" id="cd00065">
    <property type="entry name" value="FYVE_like_SF"/>
    <property type="match status" value="1"/>
</dbReference>